<organism evidence="2 3">
    <name type="scientific">Aphanomyces stellatus</name>
    <dbReference type="NCBI Taxonomy" id="120398"/>
    <lineage>
        <taxon>Eukaryota</taxon>
        <taxon>Sar</taxon>
        <taxon>Stramenopiles</taxon>
        <taxon>Oomycota</taxon>
        <taxon>Saprolegniomycetes</taxon>
        <taxon>Saprolegniales</taxon>
        <taxon>Verrucalvaceae</taxon>
        <taxon>Aphanomyces</taxon>
    </lineage>
</organism>
<dbReference type="EMBL" id="CAADRA010000845">
    <property type="protein sequence ID" value="VFT81071.1"/>
    <property type="molecule type" value="Genomic_DNA"/>
</dbReference>
<dbReference type="Proteomes" id="UP000332933">
    <property type="component" value="Unassembled WGS sequence"/>
</dbReference>
<reference evidence="2 3" key="1">
    <citation type="submission" date="2019-03" db="EMBL/GenBank/DDBJ databases">
        <authorList>
            <person name="Gaulin E."/>
            <person name="Dumas B."/>
        </authorList>
    </citation>
    <scope>NUCLEOTIDE SEQUENCE [LARGE SCALE GENOMIC DNA]</scope>
    <source>
        <strain evidence="2">CBS 568.67</strain>
    </source>
</reference>
<dbReference type="AlphaFoldDB" id="A0A485KD02"/>
<evidence type="ECO:0000313" key="1">
    <source>
        <dbReference type="EMBL" id="KAF0714219.1"/>
    </source>
</evidence>
<accession>A0A485KD02</accession>
<sequence length="635" mass="69423">MNEAATVSQKAKTGRPSHVVWVHFIRGEKRNRFHHHVYCRYCSHAQAAGQTMENSTPNPPSVESIRGVPDTMLRHLSICGFCPSTIRVEMRLMLAQHRAKQRQSKAPRHCSAATAAAPLLDDILLIEDGDKSTPSSSHEGHPSIDGVAPALSNLAMAQVAWGGSVPPNWLWNEDMQPLLPAALSLPSPDLLYAMASSDLSMPRPLDWKVASGFWTLSITTWRSVCTREFTVACSLVEQQQSAQPSKCTGHTLSIVSIPETVDALTAHLTEILEGAPQDLTLLGLVCNSALGLRAARAAVAATARRPLPSLLCCTSILRLVAAHVFLNHKHAVREILFGPRLSGAMPSRRSWSTWVDAILEAKVLHPLTDACTLLHVAFRAAAARPFSVHDLVSLLLALRQHGGTVADVVDAVWATYDEDIWPWLVLSMALHISSPPVTTDVHALQWVSLGTYAQTLARQWQLHETQLTSDLQAFKEQRFPFDATITAAYAHNAPAFYSFLSDPSPTFHAFCARLYSLVPQTLPLESYVAGLDMGGLDPSAARVDTPVHVLRTTVRFQQAMEEKSPPPPCKGKTSFGCGVQDLATVWYAEEWESLCDDVDGFLTTERAELMAGADNAPAVSLQELYDCFHGARQVP</sequence>
<name>A0A485KD02_9STRA</name>
<reference evidence="1" key="2">
    <citation type="submission" date="2019-06" db="EMBL/GenBank/DDBJ databases">
        <title>Genomics analysis of Aphanomyces spp. identifies a new class of oomycete effector associated with host adaptation.</title>
        <authorList>
            <person name="Gaulin E."/>
        </authorList>
    </citation>
    <scope>NUCLEOTIDE SEQUENCE</scope>
    <source>
        <strain evidence="1">CBS 578.67</strain>
    </source>
</reference>
<proteinExistence type="predicted"/>
<evidence type="ECO:0000313" key="3">
    <source>
        <dbReference type="Proteomes" id="UP000332933"/>
    </source>
</evidence>
<dbReference type="EMBL" id="VJMH01000845">
    <property type="protein sequence ID" value="KAF0714219.1"/>
    <property type="molecule type" value="Genomic_DNA"/>
</dbReference>
<keyword evidence="3" id="KW-1185">Reference proteome</keyword>
<dbReference type="OrthoDB" id="73669at2759"/>
<gene>
    <name evidence="2" type="primary">Aste57867_3934</name>
    <name evidence="1" type="ORF">As57867_003923</name>
    <name evidence="2" type="ORF">ASTE57867_3934</name>
</gene>
<protein>
    <submittedName>
        <fullName evidence="2">Aste57867_3934 protein</fullName>
    </submittedName>
</protein>
<evidence type="ECO:0000313" key="2">
    <source>
        <dbReference type="EMBL" id="VFT81071.1"/>
    </source>
</evidence>